<reference evidence="1" key="2">
    <citation type="journal article" date="2015" name="Fish Shellfish Immunol.">
        <title>Early steps in the European eel (Anguilla anguilla)-Vibrio vulnificus interaction in the gills: Role of the RtxA13 toxin.</title>
        <authorList>
            <person name="Callol A."/>
            <person name="Pajuelo D."/>
            <person name="Ebbesson L."/>
            <person name="Teles M."/>
            <person name="MacKenzie S."/>
            <person name="Amaro C."/>
        </authorList>
    </citation>
    <scope>NUCLEOTIDE SEQUENCE</scope>
</reference>
<protein>
    <submittedName>
        <fullName evidence="1">Uncharacterized protein</fullName>
    </submittedName>
</protein>
<organism evidence="1">
    <name type="scientific">Anguilla anguilla</name>
    <name type="common">European freshwater eel</name>
    <name type="synonym">Muraena anguilla</name>
    <dbReference type="NCBI Taxonomy" id="7936"/>
    <lineage>
        <taxon>Eukaryota</taxon>
        <taxon>Metazoa</taxon>
        <taxon>Chordata</taxon>
        <taxon>Craniata</taxon>
        <taxon>Vertebrata</taxon>
        <taxon>Euteleostomi</taxon>
        <taxon>Actinopterygii</taxon>
        <taxon>Neopterygii</taxon>
        <taxon>Teleostei</taxon>
        <taxon>Anguilliformes</taxon>
        <taxon>Anguillidae</taxon>
        <taxon>Anguilla</taxon>
    </lineage>
</organism>
<sequence>MASVSFSSTQIWLLAVYFSANKGKG</sequence>
<evidence type="ECO:0000313" key="1">
    <source>
        <dbReference type="EMBL" id="JAH07057.1"/>
    </source>
</evidence>
<proteinExistence type="predicted"/>
<reference evidence="1" key="1">
    <citation type="submission" date="2014-11" db="EMBL/GenBank/DDBJ databases">
        <authorList>
            <person name="Amaro Gonzalez C."/>
        </authorList>
    </citation>
    <scope>NUCLEOTIDE SEQUENCE</scope>
</reference>
<dbReference type="AlphaFoldDB" id="A0A0E9PRY3"/>
<name>A0A0E9PRY3_ANGAN</name>
<dbReference type="EMBL" id="GBXM01101520">
    <property type="protein sequence ID" value="JAH07057.1"/>
    <property type="molecule type" value="Transcribed_RNA"/>
</dbReference>
<accession>A0A0E9PRY3</accession>